<keyword evidence="6" id="KW-1185">Reference proteome</keyword>
<comment type="similarity">
    <text evidence="1">Belongs to the small GTPase superfamily. Rab family.</text>
</comment>
<dbReference type="GO" id="GO:0045335">
    <property type="term" value="C:phagocytic vesicle"/>
    <property type="evidence" value="ECO:0007669"/>
    <property type="project" value="TreeGrafter"/>
</dbReference>
<proteinExistence type="inferred from homology"/>
<dbReference type="PROSITE" id="PS51419">
    <property type="entry name" value="RAB"/>
    <property type="match status" value="1"/>
</dbReference>
<dbReference type="Pfam" id="PF00071">
    <property type="entry name" value="Ras"/>
    <property type="match status" value="1"/>
</dbReference>
<name>A0AAN4YWN9_9BILA</name>
<dbReference type="InterPro" id="IPR027417">
    <property type="entry name" value="P-loop_NTPase"/>
</dbReference>
<evidence type="ECO:0000256" key="1">
    <source>
        <dbReference type="ARBA" id="ARBA00006270"/>
    </source>
</evidence>
<dbReference type="PRINTS" id="PR00449">
    <property type="entry name" value="RASTRNSFRMNG"/>
</dbReference>
<feature type="region of interest" description="Disordered" evidence="4">
    <location>
        <begin position="1"/>
        <end position="20"/>
    </location>
</feature>
<dbReference type="Gene3D" id="3.40.50.300">
    <property type="entry name" value="P-loop containing nucleotide triphosphate hydrolases"/>
    <property type="match status" value="1"/>
</dbReference>
<dbReference type="AlphaFoldDB" id="A0AAN4YWN9"/>
<protein>
    <submittedName>
        <fullName evidence="5">Uncharacterized protein</fullName>
    </submittedName>
</protein>
<dbReference type="PANTHER" id="PTHR47981:SF43">
    <property type="entry name" value="RAS-RELATED PROTEIN RAB"/>
    <property type="match status" value="1"/>
</dbReference>
<evidence type="ECO:0000313" key="6">
    <source>
        <dbReference type="Proteomes" id="UP001328107"/>
    </source>
</evidence>
<evidence type="ECO:0000256" key="3">
    <source>
        <dbReference type="ARBA" id="ARBA00023134"/>
    </source>
</evidence>
<dbReference type="GO" id="GO:0090385">
    <property type="term" value="P:phagosome-lysosome fusion"/>
    <property type="evidence" value="ECO:0007669"/>
    <property type="project" value="TreeGrafter"/>
</dbReference>
<dbReference type="SUPFAM" id="SSF52540">
    <property type="entry name" value="P-loop containing nucleoside triphosphate hydrolases"/>
    <property type="match status" value="1"/>
</dbReference>
<keyword evidence="2" id="KW-0547">Nucleotide-binding</keyword>
<evidence type="ECO:0000256" key="2">
    <source>
        <dbReference type="ARBA" id="ARBA00022741"/>
    </source>
</evidence>
<feature type="non-terminal residue" evidence="5">
    <location>
        <position position="84"/>
    </location>
</feature>
<evidence type="ECO:0000313" key="5">
    <source>
        <dbReference type="EMBL" id="GMR29806.1"/>
    </source>
</evidence>
<reference evidence="6" key="1">
    <citation type="submission" date="2022-10" db="EMBL/GenBank/DDBJ databases">
        <title>Genome assembly of Pristionchus species.</title>
        <authorList>
            <person name="Yoshida K."/>
            <person name="Sommer R.J."/>
        </authorList>
    </citation>
    <scope>NUCLEOTIDE SEQUENCE [LARGE SCALE GENOMIC DNA]</scope>
    <source>
        <strain evidence="6">RS5460</strain>
    </source>
</reference>
<dbReference type="GO" id="GO:0005525">
    <property type="term" value="F:GTP binding"/>
    <property type="evidence" value="ECO:0007669"/>
    <property type="project" value="UniProtKB-KW"/>
</dbReference>
<gene>
    <name evidence="5" type="ORF">PMAYCL1PPCAC_00001</name>
</gene>
<dbReference type="GO" id="GO:0005770">
    <property type="term" value="C:late endosome"/>
    <property type="evidence" value="ECO:0007669"/>
    <property type="project" value="TreeGrafter"/>
</dbReference>
<dbReference type="GO" id="GO:0005764">
    <property type="term" value="C:lysosome"/>
    <property type="evidence" value="ECO:0007669"/>
    <property type="project" value="TreeGrafter"/>
</dbReference>
<feature type="non-terminal residue" evidence="5">
    <location>
        <position position="1"/>
    </location>
</feature>
<dbReference type="InterPro" id="IPR001806">
    <property type="entry name" value="Small_GTPase"/>
</dbReference>
<dbReference type="GO" id="GO:0008333">
    <property type="term" value="P:endosome to lysosome transport"/>
    <property type="evidence" value="ECO:0007669"/>
    <property type="project" value="TreeGrafter"/>
</dbReference>
<keyword evidence="3" id="KW-0342">GTP-binding</keyword>
<evidence type="ECO:0000256" key="4">
    <source>
        <dbReference type="SAM" id="MobiDB-lite"/>
    </source>
</evidence>
<dbReference type="Proteomes" id="UP001328107">
    <property type="component" value="Unassembled WGS sequence"/>
</dbReference>
<feature type="compositionally biased region" description="Basic and acidic residues" evidence="4">
    <location>
        <begin position="1"/>
        <end position="13"/>
    </location>
</feature>
<dbReference type="EMBL" id="BTRK01000001">
    <property type="protein sequence ID" value="GMR29806.1"/>
    <property type="molecule type" value="Genomic_DNA"/>
</dbReference>
<comment type="caution">
    <text evidence="5">The sequence shown here is derived from an EMBL/GenBank/DDBJ whole genome shotgun (WGS) entry which is preliminary data.</text>
</comment>
<accession>A0AAN4YWN9</accession>
<dbReference type="PANTHER" id="PTHR47981">
    <property type="entry name" value="RAB FAMILY"/>
    <property type="match status" value="1"/>
</dbReference>
<dbReference type="GO" id="GO:0003924">
    <property type="term" value="F:GTPase activity"/>
    <property type="evidence" value="ECO:0007669"/>
    <property type="project" value="InterPro"/>
</dbReference>
<sequence length="84" mass="9344">SESTMDARIHETVKSPSSPAKKQTTYKILVIGDPGTGKSSIIRRYVHNVFTANYKATIGVDFALKILPLDNERVVHLQMWDISG</sequence>
<organism evidence="5 6">
    <name type="scientific">Pristionchus mayeri</name>
    <dbReference type="NCBI Taxonomy" id="1317129"/>
    <lineage>
        <taxon>Eukaryota</taxon>
        <taxon>Metazoa</taxon>
        <taxon>Ecdysozoa</taxon>
        <taxon>Nematoda</taxon>
        <taxon>Chromadorea</taxon>
        <taxon>Rhabditida</taxon>
        <taxon>Rhabditina</taxon>
        <taxon>Diplogasteromorpha</taxon>
        <taxon>Diplogasteroidea</taxon>
        <taxon>Neodiplogasteridae</taxon>
        <taxon>Pristionchus</taxon>
    </lineage>
</organism>